<dbReference type="InterPro" id="IPR029061">
    <property type="entry name" value="THDP-binding"/>
</dbReference>
<dbReference type="SUPFAM" id="SSF52518">
    <property type="entry name" value="Thiamin diphosphate-binding fold (THDP-binding)"/>
    <property type="match status" value="1"/>
</dbReference>
<evidence type="ECO:0000313" key="12">
    <source>
        <dbReference type="EMBL" id="WOX57766.1"/>
    </source>
</evidence>
<keyword evidence="7" id="KW-0408">Iron</keyword>
<comment type="cofactor">
    <cofactor evidence="1">
        <name>Mg(2+)</name>
        <dbReference type="ChEBI" id="CHEBI:18420"/>
    </cofactor>
</comment>
<keyword evidence="8" id="KW-0411">Iron-sulfur</keyword>
<dbReference type="InterPro" id="IPR011896">
    <property type="entry name" value="OFOB"/>
</dbReference>
<keyword evidence="5" id="KW-0460">Magnesium</keyword>
<evidence type="ECO:0000256" key="7">
    <source>
        <dbReference type="ARBA" id="ARBA00023004"/>
    </source>
</evidence>
<comment type="cofactor">
    <cofactor evidence="2">
        <name>thiamine diphosphate</name>
        <dbReference type="ChEBI" id="CHEBI:58937"/>
    </cofactor>
</comment>
<evidence type="ECO:0000256" key="5">
    <source>
        <dbReference type="ARBA" id="ARBA00022842"/>
    </source>
</evidence>
<dbReference type="EMBL" id="CP137642">
    <property type="protein sequence ID" value="WOX57766.1"/>
    <property type="molecule type" value="Genomic_DNA"/>
</dbReference>
<reference evidence="12 13" key="1">
    <citation type="submission" date="2023-10" db="EMBL/GenBank/DDBJ databases">
        <title>The complete genome sequence of Methanoculleus receptaculi DSM 18860.</title>
        <authorList>
            <person name="Lai S.-J."/>
            <person name="You Y.-T."/>
            <person name="Chen S.-C."/>
        </authorList>
    </citation>
    <scope>NUCLEOTIDE SEQUENCE [LARGE SCALE GENOMIC DNA]</scope>
    <source>
        <strain evidence="12 13">DSM 18860</strain>
    </source>
</reference>
<dbReference type="AlphaFoldDB" id="A0AAX4FX63"/>
<dbReference type="Proteomes" id="UP001305652">
    <property type="component" value="Chromosome"/>
</dbReference>
<evidence type="ECO:0000256" key="4">
    <source>
        <dbReference type="ARBA" id="ARBA00022723"/>
    </source>
</evidence>
<evidence type="ECO:0000259" key="11">
    <source>
        <dbReference type="Pfam" id="PF12367"/>
    </source>
</evidence>
<evidence type="ECO:0000256" key="2">
    <source>
        <dbReference type="ARBA" id="ARBA00001964"/>
    </source>
</evidence>
<evidence type="ECO:0000256" key="3">
    <source>
        <dbReference type="ARBA" id="ARBA00001966"/>
    </source>
</evidence>
<dbReference type="GO" id="GO:0016625">
    <property type="term" value="F:oxidoreductase activity, acting on the aldehyde or oxo group of donors, iron-sulfur protein as acceptor"/>
    <property type="evidence" value="ECO:0007669"/>
    <property type="project" value="UniProtKB-ARBA"/>
</dbReference>
<dbReference type="GO" id="GO:0006082">
    <property type="term" value="P:organic acid metabolic process"/>
    <property type="evidence" value="ECO:0007669"/>
    <property type="project" value="UniProtKB-ARBA"/>
</dbReference>
<dbReference type="CDD" id="cd03375">
    <property type="entry name" value="TPP_OGFOR"/>
    <property type="match status" value="1"/>
</dbReference>
<proteinExistence type="predicted"/>
<dbReference type="Pfam" id="PF02775">
    <property type="entry name" value="TPP_enzyme_C"/>
    <property type="match status" value="1"/>
</dbReference>
<feature type="domain" description="Thiamine pyrophosphate enzyme TPP-binding" evidence="10">
    <location>
        <begin position="55"/>
        <end position="201"/>
    </location>
</feature>
<evidence type="ECO:0000256" key="8">
    <source>
        <dbReference type="ARBA" id="ARBA00023014"/>
    </source>
</evidence>
<sequence length="290" mass="32518">MTPDRSAAGLITPVQNTWCPGCGNFSIQHMMRSAIAEISEEEGIPIEKFVFLGGIGCHGKLMDYLNVNSLYTIHGRSIPAATGIRLANRDLRVICHVGDGDIYAEGLDHLIFAAKRNTDITVIVHDNRVYGLTTGQYTPTSPTGFRGRSTPRGVAEQPMNPLEVMLAAGATHIARGYTRKTRHLKDIFKEAIMHRGFSFVDLLQICATYSNLTDYYDAHIYEMQDGDLDTGRFESALQKIREWDYDRDAPIAIGTFYSIERPLYEEGFSVPPSGLEERRGRVQRLVEGWR</sequence>
<dbReference type="PANTHER" id="PTHR48084">
    <property type="entry name" value="2-OXOGLUTARATE OXIDOREDUCTASE SUBUNIT KORB-RELATED"/>
    <property type="match status" value="1"/>
</dbReference>
<dbReference type="GO" id="GO:0051536">
    <property type="term" value="F:iron-sulfur cluster binding"/>
    <property type="evidence" value="ECO:0007669"/>
    <property type="project" value="UniProtKB-KW"/>
</dbReference>
<dbReference type="GO" id="GO:0044272">
    <property type="term" value="P:sulfur compound biosynthetic process"/>
    <property type="evidence" value="ECO:0007669"/>
    <property type="project" value="UniProtKB-ARBA"/>
</dbReference>
<dbReference type="PANTHER" id="PTHR48084:SF4">
    <property type="entry name" value="2-OXOGLUTARATE OXIDOREDUCTASE SUBUNIT KORB"/>
    <property type="match status" value="1"/>
</dbReference>
<accession>A0AAX4FX63</accession>
<keyword evidence="13" id="KW-1185">Reference proteome</keyword>
<dbReference type="GO" id="GO:0030976">
    <property type="term" value="F:thiamine pyrophosphate binding"/>
    <property type="evidence" value="ECO:0007669"/>
    <property type="project" value="InterPro"/>
</dbReference>
<evidence type="ECO:0000256" key="1">
    <source>
        <dbReference type="ARBA" id="ARBA00001946"/>
    </source>
</evidence>
<dbReference type="NCBIfam" id="TIGR02177">
    <property type="entry name" value="PorB_KorB"/>
    <property type="match status" value="1"/>
</dbReference>
<dbReference type="KEGG" id="mrc:R6Y96_00490"/>
<evidence type="ECO:0000256" key="6">
    <source>
        <dbReference type="ARBA" id="ARBA00023002"/>
    </source>
</evidence>
<feature type="domain" description="Pyruvate ferredoxin oxidoreductase beta subunit C-terminal" evidence="11">
    <location>
        <begin position="206"/>
        <end position="268"/>
    </location>
</feature>
<dbReference type="GO" id="GO:0045333">
    <property type="term" value="P:cellular respiration"/>
    <property type="evidence" value="ECO:0007669"/>
    <property type="project" value="UniProtKB-ARBA"/>
</dbReference>
<dbReference type="InterPro" id="IPR051457">
    <property type="entry name" value="2-oxoacid:Fd_oxidoreductase"/>
</dbReference>
<gene>
    <name evidence="12" type="ORF">R6Y96_00490</name>
</gene>
<evidence type="ECO:0000256" key="9">
    <source>
        <dbReference type="ARBA" id="ARBA00023052"/>
    </source>
</evidence>
<evidence type="ECO:0000313" key="13">
    <source>
        <dbReference type="Proteomes" id="UP001305652"/>
    </source>
</evidence>
<dbReference type="InterPro" id="IPR032686">
    <property type="entry name" value="PFO_beta_C"/>
</dbReference>
<protein>
    <submittedName>
        <fullName evidence="12">Thiamine pyrophosphate-dependent enzyme</fullName>
    </submittedName>
</protein>
<keyword evidence="9" id="KW-0786">Thiamine pyrophosphate</keyword>
<dbReference type="GeneID" id="85731589"/>
<organism evidence="12 13">
    <name type="scientific">Methanoculleus receptaculi</name>
    <dbReference type="NCBI Taxonomy" id="394967"/>
    <lineage>
        <taxon>Archaea</taxon>
        <taxon>Methanobacteriati</taxon>
        <taxon>Methanobacteriota</taxon>
        <taxon>Stenosarchaea group</taxon>
        <taxon>Methanomicrobia</taxon>
        <taxon>Methanomicrobiales</taxon>
        <taxon>Methanomicrobiaceae</taxon>
        <taxon>Methanoculleus</taxon>
    </lineage>
</organism>
<comment type="cofactor">
    <cofactor evidence="3">
        <name>[4Fe-4S] cluster</name>
        <dbReference type="ChEBI" id="CHEBI:49883"/>
    </cofactor>
</comment>
<dbReference type="RefSeq" id="WP_318621496.1">
    <property type="nucleotide sequence ID" value="NZ_CP137642.1"/>
</dbReference>
<dbReference type="GO" id="GO:0046872">
    <property type="term" value="F:metal ion binding"/>
    <property type="evidence" value="ECO:0007669"/>
    <property type="project" value="UniProtKB-KW"/>
</dbReference>
<name>A0AAX4FX63_9EURY</name>
<keyword evidence="4" id="KW-0479">Metal-binding</keyword>
<dbReference type="Gene3D" id="3.40.50.970">
    <property type="match status" value="1"/>
</dbReference>
<dbReference type="Pfam" id="PF12367">
    <property type="entry name" value="PFO_beta_C"/>
    <property type="match status" value="1"/>
</dbReference>
<dbReference type="InterPro" id="IPR011766">
    <property type="entry name" value="TPP_enzyme_TPP-bd"/>
</dbReference>
<keyword evidence="6" id="KW-0560">Oxidoreductase</keyword>
<evidence type="ECO:0000259" key="10">
    <source>
        <dbReference type="Pfam" id="PF02775"/>
    </source>
</evidence>